<dbReference type="InterPro" id="IPR013785">
    <property type="entry name" value="Aldolase_TIM"/>
</dbReference>
<comment type="cofactor">
    <cofactor evidence="1">
        <name>FMN</name>
        <dbReference type="ChEBI" id="CHEBI:58210"/>
    </cofactor>
</comment>
<dbReference type="Pfam" id="PF00724">
    <property type="entry name" value="Oxidored_FMN"/>
    <property type="match status" value="1"/>
</dbReference>
<dbReference type="Proteomes" id="UP001154015">
    <property type="component" value="Unassembled WGS sequence"/>
</dbReference>
<evidence type="ECO:0000256" key="2">
    <source>
        <dbReference type="ARBA" id="ARBA00022630"/>
    </source>
</evidence>
<comment type="caution">
    <text evidence="8">The sequence shown here is derived from an EMBL/GenBank/DDBJ whole genome shotgun (WGS) entry which is preliminary data.</text>
</comment>
<feature type="region of interest" description="Disordered" evidence="6">
    <location>
        <begin position="151"/>
        <end position="172"/>
    </location>
</feature>
<keyword evidence="9" id="KW-1185">Reference proteome</keyword>
<evidence type="ECO:0000256" key="1">
    <source>
        <dbReference type="ARBA" id="ARBA00001917"/>
    </source>
</evidence>
<dbReference type="InterPro" id="IPR001155">
    <property type="entry name" value="OxRdtase_FMN_N"/>
</dbReference>
<protein>
    <submittedName>
        <fullName evidence="8">Oxidoreductase</fullName>
    </submittedName>
</protein>
<evidence type="ECO:0000256" key="4">
    <source>
        <dbReference type="ARBA" id="ARBA00022857"/>
    </source>
</evidence>
<feature type="domain" description="NADH:flavin oxidoreductase/NADH oxidase N-terminal" evidence="7">
    <location>
        <begin position="44"/>
        <end position="385"/>
    </location>
</feature>
<sequence length="401" mass="42576">MDTPGYGQDTDVTDTTTADAATANTTGAADVASAADRAASALSRPFSVRGLTARNRIAMAPMTRQFSPDGVPGQDVADYYTRRAAADVGLIITEGTYVDHESAGTSDRVPRFHGEAALAGWGHVADSVHRAGGAIIPQLWHVGVTRTEGAGPVPDAEPVGPSGISLSGEPKGRAMTQKDLDDVIAAFADAAAAAERLGFDGAELHGAHGYLIDQFLWSGSNRRTDAYGGDLVARTRFAAEIVAACRAAVSDAFPLFFRMSQWKADAYEAKLAETPQELDALLTPLAEAGVDVFHASTRRYWLPEFEDSDLNLAGWVKKISGRPTLTVGSVGLDGDFFSAFQGNDSSVTGIEQLLDRMERDEFDMVAVGRALIADPEWAAKTLRGRTADITPFGAEMLKTLH</sequence>
<evidence type="ECO:0000313" key="9">
    <source>
        <dbReference type="Proteomes" id="UP001154015"/>
    </source>
</evidence>
<gene>
    <name evidence="8" type="ORF">SGL43_03021</name>
</gene>
<keyword evidence="2" id="KW-0285">Flavoprotein</keyword>
<evidence type="ECO:0000259" key="7">
    <source>
        <dbReference type="Pfam" id="PF00724"/>
    </source>
</evidence>
<dbReference type="EMBL" id="CAKXYP010000008">
    <property type="protein sequence ID" value="CAH9415999.1"/>
    <property type="molecule type" value="Genomic_DNA"/>
</dbReference>
<keyword evidence="4" id="KW-0521">NADP</keyword>
<dbReference type="PANTHER" id="PTHR43303:SF4">
    <property type="entry name" value="NADPH DEHYDROGENASE C23G7.10C-RELATED"/>
    <property type="match status" value="1"/>
</dbReference>
<accession>A0ABM9GWM1</accession>
<evidence type="ECO:0000256" key="5">
    <source>
        <dbReference type="ARBA" id="ARBA00023002"/>
    </source>
</evidence>
<name>A0ABM9GWM1_STRGL</name>
<dbReference type="Gene3D" id="3.20.20.70">
    <property type="entry name" value="Aldolase class I"/>
    <property type="match status" value="1"/>
</dbReference>
<evidence type="ECO:0000256" key="3">
    <source>
        <dbReference type="ARBA" id="ARBA00022643"/>
    </source>
</evidence>
<evidence type="ECO:0000313" key="8">
    <source>
        <dbReference type="EMBL" id="CAH9415999.1"/>
    </source>
</evidence>
<dbReference type="InterPro" id="IPR044152">
    <property type="entry name" value="YqjM-like"/>
</dbReference>
<reference evidence="8" key="1">
    <citation type="submission" date="2022-03" db="EMBL/GenBank/DDBJ databases">
        <authorList>
            <person name="Leyn A S."/>
        </authorList>
    </citation>
    <scope>NUCLEOTIDE SEQUENCE</scope>
    <source>
        <strain evidence="8">Streptomyces globisporus 4-3</strain>
    </source>
</reference>
<proteinExistence type="predicted"/>
<dbReference type="PANTHER" id="PTHR43303">
    <property type="entry name" value="NADPH DEHYDROGENASE C23G7.10C-RELATED"/>
    <property type="match status" value="1"/>
</dbReference>
<organism evidence="8 9">
    <name type="scientific">Streptomyces globisporus</name>
    <dbReference type="NCBI Taxonomy" id="1908"/>
    <lineage>
        <taxon>Bacteria</taxon>
        <taxon>Bacillati</taxon>
        <taxon>Actinomycetota</taxon>
        <taxon>Actinomycetes</taxon>
        <taxon>Kitasatosporales</taxon>
        <taxon>Streptomycetaceae</taxon>
        <taxon>Streptomyces</taxon>
    </lineage>
</organism>
<evidence type="ECO:0000256" key="6">
    <source>
        <dbReference type="SAM" id="MobiDB-lite"/>
    </source>
</evidence>
<keyword evidence="5" id="KW-0560">Oxidoreductase</keyword>
<keyword evidence="3" id="KW-0288">FMN</keyword>
<dbReference type="CDD" id="cd04747">
    <property type="entry name" value="OYE_like_5_FMN"/>
    <property type="match status" value="1"/>
</dbReference>
<dbReference type="SUPFAM" id="SSF51395">
    <property type="entry name" value="FMN-linked oxidoreductases"/>
    <property type="match status" value="1"/>
</dbReference>